<dbReference type="EMBL" id="QICQ01000034">
    <property type="protein sequence ID" value="PXV76120.1"/>
    <property type="molecule type" value="Genomic_DNA"/>
</dbReference>
<feature type="region of interest" description="Disordered" evidence="1">
    <location>
        <begin position="1"/>
        <end position="31"/>
    </location>
</feature>
<gene>
    <name evidence="2" type="ORF">C8R14_13423</name>
</gene>
<comment type="caution">
    <text evidence="2">The sequence shown here is derived from an EMBL/GenBank/DDBJ whole genome shotgun (WGS) entry which is preliminary data.</text>
</comment>
<feature type="compositionally biased region" description="Basic and acidic residues" evidence="1">
    <location>
        <begin position="17"/>
        <end position="27"/>
    </location>
</feature>
<keyword evidence="3" id="KW-1185">Reference proteome</keyword>
<dbReference type="RefSeq" id="WP_049753106.1">
    <property type="nucleotide sequence ID" value="NZ_FMTW01000006.1"/>
</dbReference>
<sequence>MIVDASLIAAPPSTRNTEGKRKPEMHSSKKGNSWHFGANLLCSEETLVLGDAGVTRACLAMR</sequence>
<evidence type="ECO:0000313" key="2">
    <source>
        <dbReference type="EMBL" id="PXV76120.1"/>
    </source>
</evidence>
<accession>A0ABX5M6K9</accession>
<proteinExistence type="predicted"/>
<protein>
    <submittedName>
        <fullName evidence="2">Uncharacterized protein</fullName>
    </submittedName>
</protein>
<evidence type="ECO:0000313" key="3">
    <source>
        <dbReference type="Proteomes" id="UP000247780"/>
    </source>
</evidence>
<evidence type="ECO:0000256" key="1">
    <source>
        <dbReference type="SAM" id="MobiDB-lite"/>
    </source>
</evidence>
<name>A0ABX5M6K9_9PROT</name>
<dbReference type="Proteomes" id="UP000247780">
    <property type="component" value="Unassembled WGS sequence"/>
</dbReference>
<reference evidence="2 3" key="1">
    <citation type="submission" date="2018-04" db="EMBL/GenBank/DDBJ databases">
        <title>Active sludge and wastewater microbial communities from Klosterneuburg, Austria.</title>
        <authorList>
            <person name="Wagner M."/>
        </authorList>
    </citation>
    <scope>NUCLEOTIDE SEQUENCE [LARGE SCALE GENOMIC DNA]</scope>
    <source>
        <strain evidence="2 3">Nm 57</strain>
    </source>
</reference>
<organism evidence="2 3">
    <name type="scientific">Nitrosomonas eutropha</name>
    <dbReference type="NCBI Taxonomy" id="916"/>
    <lineage>
        <taxon>Bacteria</taxon>
        <taxon>Pseudomonadati</taxon>
        <taxon>Pseudomonadota</taxon>
        <taxon>Betaproteobacteria</taxon>
        <taxon>Nitrosomonadales</taxon>
        <taxon>Nitrosomonadaceae</taxon>
        <taxon>Nitrosomonas</taxon>
    </lineage>
</organism>